<dbReference type="Gene3D" id="3.90.230.10">
    <property type="entry name" value="Creatinase/methionine aminopeptidase superfamily"/>
    <property type="match status" value="1"/>
</dbReference>
<keyword evidence="3" id="KW-0378">Hydrolase</keyword>
<dbReference type="InterPro" id="IPR000994">
    <property type="entry name" value="Pept_M24"/>
</dbReference>
<dbReference type="InterPro" id="IPR000587">
    <property type="entry name" value="Creatinase_N"/>
</dbReference>
<feature type="domain" description="Creatinase N-terminal" evidence="2">
    <location>
        <begin position="10"/>
        <end position="140"/>
    </location>
</feature>
<dbReference type="SUPFAM" id="SSF53092">
    <property type="entry name" value="Creatinase/prolidase N-terminal domain"/>
    <property type="match status" value="1"/>
</dbReference>
<dbReference type="CDD" id="cd01066">
    <property type="entry name" value="APP_MetAP"/>
    <property type="match status" value="1"/>
</dbReference>
<dbReference type="Pfam" id="PF00557">
    <property type="entry name" value="Peptidase_M24"/>
    <property type="match status" value="1"/>
</dbReference>
<dbReference type="AlphaFoldDB" id="A0A6J4N8H4"/>
<dbReference type="InterPro" id="IPR050659">
    <property type="entry name" value="Peptidase_M24B"/>
</dbReference>
<evidence type="ECO:0000313" key="3">
    <source>
        <dbReference type="EMBL" id="CAA9380616.1"/>
    </source>
</evidence>
<dbReference type="SUPFAM" id="SSF55920">
    <property type="entry name" value="Creatinase/aminopeptidase"/>
    <property type="match status" value="1"/>
</dbReference>
<protein>
    <submittedName>
        <fullName evidence="3">Aminopeptidase YpdF (MP-, MA-, MS-, AP-, NP-specific)</fullName>
    </submittedName>
</protein>
<dbReference type="Gene3D" id="3.40.350.10">
    <property type="entry name" value="Creatinase/prolidase N-terminal domain"/>
    <property type="match status" value="1"/>
</dbReference>
<reference evidence="3" key="1">
    <citation type="submission" date="2020-02" db="EMBL/GenBank/DDBJ databases">
        <authorList>
            <person name="Meier V. D."/>
        </authorList>
    </citation>
    <scope>NUCLEOTIDE SEQUENCE</scope>
    <source>
        <strain evidence="3">AVDCRST_MAG64</strain>
    </source>
</reference>
<proteinExistence type="predicted"/>
<evidence type="ECO:0000259" key="2">
    <source>
        <dbReference type="Pfam" id="PF01321"/>
    </source>
</evidence>
<dbReference type="GO" id="GO:0004177">
    <property type="term" value="F:aminopeptidase activity"/>
    <property type="evidence" value="ECO:0007669"/>
    <property type="project" value="UniProtKB-KW"/>
</dbReference>
<accession>A0A6J4N8H4</accession>
<dbReference type="Pfam" id="PF01321">
    <property type="entry name" value="Creatinase_N"/>
    <property type="match status" value="1"/>
</dbReference>
<keyword evidence="3" id="KW-0645">Protease</keyword>
<keyword evidence="3" id="KW-0031">Aminopeptidase</keyword>
<dbReference type="EMBL" id="CADCUQ010000160">
    <property type="protein sequence ID" value="CAA9380616.1"/>
    <property type="molecule type" value="Genomic_DNA"/>
</dbReference>
<dbReference type="PANTHER" id="PTHR46112:SF2">
    <property type="entry name" value="XAA-PRO AMINOPEPTIDASE P-RELATED"/>
    <property type="match status" value="1"/>
</dbReference>
<evidence type="ECO:0000259" key="1">
    <source>
        <dbReference type="Pfam" id="PF00557"/>
    </source>
</evidence>
<sequence length="366" mass="40570">MLQLDLCRQRQRRLLDAMQRERLDAVVVGLPAHVYYLSGHWPFWLHSPAFVLRGDGRSLLVTANEPAANVAADEVVAYEASWSGTQRQEQPSVVARHVYERTPETLFKRVGLDASPVTSVLGMTSRREWVEAEGTLWQLRRQKDADELALMRRAIACTEAMYRRARAVIEPGVPELRVYAELHAAAVEVAGEPLAPAYLGNDYACGAGGGPPRGGRVAAAGELYVLDLGPAYRGYFSDNCRTFAVDRNPTDAQLEAREVVTGAHPIVERMAKPGVRCRDLYAAVDAHYRERTGKPFPHHLGHGVGLQPHEFPHLNPKWDDVLMEGEVFTAEPGLYAPELNAGMRIENQYLVTATGVENLTPFPTEL</sequence>
<dbReference type="InterPro" id="IPR029149">
    <property type="entry name" value="Creatin/AminoP/Spt16_N"/>
</dbReference>
<dbReference type="InterPro" id="IPR036005">
    <property type="entry name" value="Creatinase/aminopeptidase-like"/>
</dbReference>
<organism evidence="3">
    <name type="scientific">uncultured Phycisphaerae bacterium</name>
    <dbReference type="NCBI Taxonomy" id="904963"/>
    <lineage>
        <taxon>Bacteria</taxon>
        <taxon>Pseudomonadati</taxon>
        <taxon>Planctomycetota</taxon>
        <taxon>Phycisphaerae</taxon>
        <taxon>environmental samples</taxon>
    </lineage>
</organism>
<dbReference type="PANTHER" id="PTHR46112">
    <property type="entry name" value="AMINOPEPTIDASE"/>
    <property type="match status" value="1"/>
</dbReference>
<gene>
    <name evidence="3" type="ORF">AVDCRST_MAG64-616</name>
</gene>
<feature type="domain" description="Peptidase M24" evidence="1">
    <location>
        <begin position="150"/>
        <end position="353"/>
    </location>
</feature>
<name>A0A6J4N8H4_9BACT</name>